<keyword evidence="2" id="KW-1185">Reference proteome</keyword>
<protein>
    <submittedName>
        <fullName evidence="1">Uncharacterized protein</fullName>
    </submittedName>
</protein>
<sequence>MRSSVVVLENHLVESFFIIWPFSLQCSAQLHQLLLIVFPSDGFVRLEQLIIPCTHLIQPVAVFRTGVRGVGLVPRESRGLKTSSTYVVRLICDNG</sequence>
<reference evidence="1 2" key="1">
    <citation type="journal article" date="2019" name="Sci. Rep.">
        <title>Orb-weaving spider Araneus ventricosus genome elucidates the spidroin gene catalogue.</title>
        <authorList>
            <person name="Kono N."/>
            <person name="Nakamura H."/>
            <person name="Ohtoshi R."/>
            <person name="Moran D.A.P."/>
            <person name="Shinohara A."/>
            <person name="Yoshida Y."/>
            <person name="Fujiwara M."/>
            <person name="Mori M."/>
            <person name="Tomita M."/>
            <person name="Arakawa K."/>
        </authorList>
    </citation>
    <scope>NUCLEOTIDE SEQUENCE [LARGE SCALE GENOMIC DNA]</scope>
</reference>
<evidence type="ECO:0000313" key="1">
    <source>
        <dbReference type="EMBL" id="GBL98733.1"/>
    </source>
</evidence>
<name>A0A4Y2C3Q4_ARAVE</name>
<proteinExistence type="predicted"/>
<dbReference type="AlphaFoldDB" id="A0A4Y2C3Q4"/>
<accession>A0A4Y2C3Q4</accession>
<comment type="caution">
    <text evidence="1">The sequence shown here is derived from an EMBL/GenBank/DDBJ whole genome shotgun (WGS) entry which is preliminary data.</text>
</comment>
<evidence type="ECO:0000313" key="2">
    <source>
        <dbReference type="Proteomes" id="UP000499080"/>
    </source>
</evidence>
<dbReference type="EMBL" id="BGPR01000142">
    <property type="protein sequence ID" value="GBL98733.1"/>
    <property type="molecule type" value="Genomic_DNA"/>
</dbReference>
<gene>
    <name evidence="1" type="ORF">AVEN_8630_1</name>
</gene>
<dbReference type="Proteomes" id="UP000499080">
    <property type="component" value="Unassembled WGS sequence"/>
</dbReference>
<organism evidence="1 2">
    <name type="scientific">Araneus ventricosus</name>
    <name type="common">Orbweaver spider</name>
    <name type="synonym">Epeira ventricosa</name>
    <dbReference type="NCBI Taxonomy" id="182803"/>
    <lineage>
        <taxon>Eukaryota</taxon>
        <taxon>Metazoa</taxon>
        <taxon>Ecdysozoa</taxon>
        <taxon>Arthropoda</taxon>
        <taxon>Chelicerata</taxon>
        <taxon>Arachnida</taxon>
        <taxon>Araneae</taxon>
        <taxon>Araneomorphae</taxon>
        <taxon>Entelegynae</taxon>
        <taxon>Araneoidea</taxon>
        <taxon>Araneidae</taxon>
        <taxon>Araneus</taxon>
    </lineage>
</organism>